<sequence length="307" mass="33313">MNSVSQANAYGLHNRAALSNNSRASSSSELYVNSYSSLDAGLTIQTREGDVVTLSSTQDSQLEAYEYSSRGIISNKDGYAAASYNVREITLSTGETFSFTVEGDLNEEELEDIESIITGVDNIIGEMMEGDMMDAVSEAMRMGYYDSISSYEADITVTSGYAMYSQEQTATTGALGQDLAAAYLEDSDTAGTDDGGTTRMARNLATSFMDQLSELLEKQQEESLARAREPLSSLFDHYLETQKANEASQAQAGEDEALVDESQTDNGRADKSKPSFSNLLEMAAQAVDRTIADMLKKAFDNSLKSFI</sequence>
<feature type="compositionally biased region" description="Acidic residues" evidence="1">
    <location>
        <begin position="253"/>
        <end position="263"/>
    </location>
</feature>
<organism evidence="2 3">
    <name type="scientific">Desulfobacter postgatei 2ac9</name>
    <dbReference type="NCBI Taxonomy" id="879212"/>
    <lineage>
        <taxon>Bacteria</taxon>
        <taxon>Pseudomonadati</taxon>
        <taxon>Thermodesulfobacteriota</taxon>
        <taxon>Desulfobacteria</taxon>
        <taxon>Desulfobacterales</taxon>
        <taxon>Desulfobacteraceae</taxon>
        <taxon>Desulfobacter</taxon>
    </lineage>
</organism>
<name>I5AYC1_9BACT</name>
<dbReference type="Proteomes" id="UP000005778">
    <property type="component" value="Chromosome"/>
</dbReference>
<dbReference type="AlphaFoldDB" id="I5AYC1"/>
<dbReference type="eggNOG" id="ENOG5032UE0">
    <property type="taxonomic scope" value="Bacteria"/>
</dbReference>
<reference evidence="2 3" key="1">
    <citation type="submission" date="2011-09" db="EMBL/GenBank/DDBJ databases">
        <authorList>
            <consortium name="US DOE Joint Genome Institute (JGI-PGF)"/>
            <person name="Lucas S."/>
            <person name="Han J."/>
            <person name="Lapidus A."/>
            <person name="Cheng J.-F."/>
            <person name="Goodwin L."/>
            <person name="Pitluck S."/>
            <person name="Peters L."/>
            <person name="Land M.L."/>
            <person name="Hauser L."/>
            <person name="Orellana R."/>
            <person name="Lovley D."/>
            <person name="Woyke T.J."/>
        </authorList>
    </citation>
    <scope>NUCLEOTIDE SEQUENCE [LARGE SCALE GENOMIC DNA]</scope>
    <source>
        <strain evidence="2 3">2ac9</strain>
    </source>
</reference>
<dbReference type="OrthoDB" id="5415998at2"/>
<dbReference type="EMBL" id="CM001488">
    <property type="protein sequence ID" value="EIM62234.1"/>
    <property type="molecule type" value="Genomic_DNA"/>
</dbReference>
<reference evidence="2 3" key="2">
    <citation type="submission" date="2012-02" db="EMBL/GenBank/DDBJ databases">
        <title>Improved High-Quality Draft sequence of Desulfobacter postgatei 2ac9.</title>
        <authorList>
            <consortium name="US DOE Joint Genome Institute"/>
            <person name="Lucas S."/>
            <person name="Han J."/>
            <person name="Lapidus A."/>
            <person name="Cheng J.-F."/>
            <person name="Goodwin L."/>
            <person name="Pitluck S."/>
            <person name="Peters L."/>
            <person name="Ovchinnikova G."/>
            <person name="Held B."/>
            <person name="Detter J.C."/>
            <person name="Han C."/>
            <person name="Tapia R."/>
            <person name="Land M."/>
            <person name="Hauser L."/>
            <person name="Kyrpides N."/>
            <person name="Ivanova N."/>
            <person name="Pagani I."/>
            <person name="Orellana R."/>
            <person name="Lovley D."/>
            <person name="Woyke T."/>
        </authorList>
    </citation>
    <scope>NUCLEOTIDE SEQUENCE [LARGE SCALE GENOMIC DNA]</scope>
    <source>
        <strain evidence="2 3">2ac9</strain>
    </source>
</reference>
<protein>
    <recommendedName>
        <fullName evidence="4">DUF5610 domain-containing protein</fullName>
    </recommendedName>
</protein>
<proteinExistence type="predicted"/>
<evidence type="ECO:0000256" key="1">
    <source>
        <dbReference type="SAM" id="MobiDB-lite"/>
    </source>
</evidence>
<keyword evidence="3" id="KW-1185">Reference proteome</keyword>
<dbReference type="HOGENOM" id="CLU_905307_0_0_7"/>
<evidence type="ECO:0000313" key="3">
    <source>
        <dbReference type="Proteomes" id="UP000005778"/>
    </source>
</evidence>
<gene>
    <name evidence="2" type="ORF">DespoDRAFT_00192</name>
</gene>
<feature type="region of interest" description="Disordered" evidence="1">
    <location>
        <begin position="244"/>
        <end position="276"/>
    </location>
</feature>
<dbReference type="STRING" id="879212.DespoDRAFT_00192"/>
<accession>I5AYC1</accession>
<evidence type="ECO:0008006" key="4">
    <source>
        <dbReference type="Google" id="ProtNLM"/>
    </source>
</evidence>
<evidence type="ECO:0000313" key="2">
    <source>
        <dbReference type="EMBL" id="EIM62234.1"/>
    </source>
</evidence>